<dbReference type="PROSITE" id="PS50011">
    <property type="entry name" value="PROTEIN_KINASE_DOM"/>
    <property type="match status" value="1"/>
</dbReference>
<keyword evidence="4" id="KW-0067">ATP-binding</keyword>
<evidence type="ECO:0000256" key="3">
    <source>
        <dbReference type="ARBA" id="ARBA00022777"/>
    </source>
</evidence>
<comment type="caution">
    <text evidence="7">The sequence shown here is derived from an EMBL/GenBank/DDBJ whole genome shotgun (WGS) entry which is preliminary data.</text>
</comment>
<proteinExistence type="predicted"/>
<dbReference type="Proteomes" id="UP001189429">
    <property type="component" value="Unassembled WGS sequence"/>
</dbReference>
<organism evidence="7 8">
    <name type="scientific">Prorocentrum cordatum</name>
    <dbReference type="NCBI Taxonomy" id="2364126"/>
    <lineage>
        <taxon>Eukaryota</taxon>
        <taxon>Sar</taxon>
        <taxon>Alveolata</taxon>
        <taxon>Dinophyceae</taxon>
        <taxon>Prorocentrales</taxon>
        <taxon>Prorocentraceae</taxon>
        <taxon>Prorocentrum</taxon>
    </lineage>
</organism>
<dbReference type="EMBL" id="CAUYUJ010017423">
    <property type="protein sequence ID" value="CAK0874704.1"/>
    <property type="molecule type" value="Genomic_DNA"/>
</dbReference>
<dbReference type="PANTHER" id="PTHR43289">
    <property type="entry name" value="MITOGEN-ACTIVATED PROTEIN KINASE KINASE KINASE 20-RELATED"/>
    <property type="match status" value="1"/>
</dbReference>
<keyword evidence="8" id="KW-1185">Reference proteome</keyword>
<feature type="region of interest" description="Disordered" evidence="5">
    <location>
        <begin position="634"/>
        <end position="691"/>
    </location>
</feature>
<dbReference type="Pfam" id="PF00069">
    <property type="entry name" value="Pkinase"/>
    <property type="match status" value="1"/>
</dbReference>
<gene>
    <name evidence="7" type="ORF">PCOR1329_LOCUS59529</name>
</gene>
<keyword evidence="2" id="KW-0547">Nucleotide-binding</keyword>
<evidence type="ECO:0000256" key="1">
    <source>
        <dbReference type="ARBA" id="ARBA00022679"/>
    </source>
</evidence>
<evidence type="ECO:0000256" key="5">
    <source>
        <dbReference type="SAM" id="MobiDB-lite"/>
    </source>
</evidence>
<accession>A0ABN9VN89</accession>
<feature type="domain" description="Protein kinase" evidence="6">
    <location>
        <begin position="230"/>
        <end position="538"/>
    </location>
</feature>
<evidence type="ECO:0000313" key="8">
    <source>
        <dbReference type="Proteomes" id="UP001189429"/>
    </source>
</evidence>
<evidence type="ECO:0000259" key="6">
    <source>
        <dbReference type="PROSITE" id="PS50011"/>
    </source>
</evidence>
<dbReference type="PANTHER" id="PTHR43289:SF6">
    <property type="entry name" value="SERINE_THREONINE-PROTEIN KINASE NEKL-3"/>
    <property type="match status" value="1"/>
</dbReference>
<dbReference type="InterPro" id="IPR011009">
    <property type="entry name" value="Kinase-like_dom_sf"/>
</dbReference>
<evidence type="ECO:0000256" key="2">
    <source>
        <dbReference type="ARBA" id="ARBA00022741"/>
    </source>
</evidence>
<name>A0ABN9VN89_9DINO</name>
<keyword evidence="1" id="KW-0808">Transferase</keyword>
<sequence length="1544" mass="173483">MAPLQGSQCHAPAWDAMGRSSAIGPVDLRHAQTWLHSRLRDLNEDDFEGGLRIFCTSNLVPLEAFQDVWHVISRDSDIREGTPLLSGEDSAQLHTILVFCNQNSCNEVKRLCDIITNIDTGSQDAPPMFWVPHSAAPGPQRQGLDGIVCGEPAGLRLSMAVRSMIRKSPSLSRNLTEMVAETRSRTQCAEYLQHCAHATLCDYVRARLAPEIPPVDHNLEPGEPQELPGYIIGNKLGQGMFGSVYKLTERPGVGNRVQVVKVVSIEAITEIITLMYLNRMIRVMQMLSDEKTRHPNSIRLHQTYHSPTHIIFRLEYGGPENLYRRLHHRQALQPEKQRPLSIDRVVKIASQCAEAVWHLHAVVQVCHRDIKPENTHHFGYVVVPKVKAPLTEMLCDEGVFKVVAVGLDTQIIEIGVLAKTFKGSMNSDEWDKQELPGALPIHTHGEQGGTYLDKPPQNTNMLSMGTFNQGEDENDTTPGINGVVYVLYRVICVLINLMDLSSYSLQKMITYTLKVTGTMRQNMYSGLVQLSSFGQPTTNYPENISFSWDNFEVTSIMSDNKSISFSWDGSGVHSNTNNSEDNRLSWESSMDISNMNDTTDNSFSWDGSEAISNMSNLEDNRLSWESSRDISNMNDTKGNSFSWDGSEAISNTSSSDDNNFSWDGSEAISNTSSTEDIGFSGMGSAVQSPGSTWLKMNNEMEKKLASDPKTFNQVSKQFHNDKEEAKTLLEQWQARQTGREDEPPKNKRKKADPQASPRPAKGDKLHEDGVRLRDVWNVSILSTPPTPTTNGVYLARTDSEAIALLGNLDGVDLNCANYILITTATPSTTLKAAASAYEINPTPIQIPSLKTIKKEGKQKEVAQTREGWVWTLAAVDDTEPPKLEMATAAPQAPGWTTQFTNMIAVVSEYHGETSFKKLCKHQKAATEAFGKLKSSDAPKEDKKQLWNAVREANQETRSHLQARLQQLKSGKATNEELDITINSIKQYEGEIKTARTLRVDITTRGAVRDFLRRHSGKDGLFTDTCGYDDAGKMKDRQDETWLPLAAKTPGYYTVDEGREELDNIVGDTFGLRLNRDGAAGKDSDFLGGKPLPIQQIRPNTSTTLDNSSVHGGVGFLKHKSLSAQACAAKTIEARRVFERCRIHQVAVPLQTSGVARFFMHIITFYNDAGHRPAARVRKERMMNDVFTNGTTCGAQSTIICCDTNLTDQNIVIRDAVATGRRVDIGKIFSSPAGPEPTYGGKQDWGKPLDLVRWVPKMPTAFPVEQVSSLDEDQHEYLLDRTFQRRESHLKETRDLNNPTRMLEVATLIAEDYLEERCSTADPNFQGTRGRCRELTLAQEPLACRAASESKPQDPWTYRTARLYKNLRRVRERIIKYTIHPAPTTEIWKALMNRLANIVDDFTRMRLTTYFFDVAVPDLRQCQALQKMIEDQIDQYDRHGLETRLQAWRARLFAATTTTVSKADRAALKNHMRPPRDEPITAIRHYAIRPDDVLNELRKTWDPIFNKSDPSITWDKFHAKYHHLIQEKPCKLAEFDPDDYHEAIQ</sequence>
<feature type="region of interest" description="Disordered" evidence="5">
    <location>
        <begin position="734"/>
        <end position="768"/>
    </location>
</feature>
<dbReference type="Gene3D" id="1.10.510.10">
    <property type="entry name" value="Transferase(Phosphotransferase) domain 1"/>
    <property type="match status" value="1"/>
</dbReference>
<evidence type="ECO:0000313" key="7">
    <source>
        <dbReference type="EMBL" id="CAK0874704.1"/>
    </source>
</evidence>
<keyword evidence="3" id="KW-0418">Kinase</keyword>
<dbReference type="InterPro" id="IPR000719">
    <property type="entry name" value="Prot_kinase_dom"/>
</dbReference>
<dbReference type="SMART" id="SM00220">
    <property type="entry name" value="S_TKc"/>
    <property type="match status" value="1"/>
</dbReference>
<feature type="compositionally biased region" description="Polar residues" evidence="5">
    <location>
        <begin position="634"/>
        <end position="643"/>
    </location>
</feature>
<reference evidence="7" key="1">
    <citation type="submission" date="2023-10" db="EMBL/GenBank/DDBJ databases">
        <authorList>
            <person name="Chen Y."/>
            <person name="Shah S."/>
            <person name="Dougan E. K."/>
            <person name="Thang M."/>
            <person name="Chan C."/>
        </authorList>
    </citation>
    <scope>NUCLEOTIDE SEQUENCE [LARGE SCALE GENOMIC DNA]</scope>
</reference>
<evidence type="ECO:0000256" key="4">
    <source>
        <dbReference type="ARBA" id="ARBA00022840"/>
    </source>
</evidence>
<protein>
    <recommendedName>
        <fullName evidence="6">Protein kinase domain-containing protein</fullName>
    </recommendedName>
</protein>
<dbReference type="SUPFAM" id="SSF56112">
    <property type="entry name" value="Protein kinase-like (PK-like)"/>
    <property type="match status" value="1"/>
</dbReference>
<feature type="compositionally biased region" description="Low complexity" evidence="5">
    <location>
        <begin position="650"/>
        <end position="665"/>
    </location>
</feature>